<dbReference type="InterPro" id="IPR042100">
    <property type="entry name" value="Bug_dom1"/>
</dbReference>
<evidence type="ECO:0000313" key="4">
    <source>
        <dbReference type="Proteomes" id="UP000515811"/>
    </source>
</evidence>
<accession>A0A7G9RJR3</accession>
<dbReference type="CDD" id="cd13578">
    <property type="entry name" value="PBP2_Bug27"/>
    <property type="match status" value="1"/>
</dbReference>
<evidence type="ECO:0000256" key="2">
    <source>
        <dbReference type="SAM" id="SignalP"/>
    </source>
</evidence>
<feature type="signal peptide" evidence="2">
    <location>
        <begin position="1"/>
        <end position="28"/>
    </location>
</feature>
<evidence type="ECO:0000313" key="3">
    <source>
        <dbReference type="EMBL" id="QNN55838.1"/>
    </source>
</evidence>
<reference evidence="3 4" key="1">
    <citation type="submission" date="2020-08" db="EMBL/GenBank/DDBJ databases">
        <title>Genome sequence of Diaphorobacter ruginosibacter DSM 27467T.</title>
        <authorList>
            <person name="Hyun D.-W."/>
            <person name="Bae J.-W."/>
        </authorList>
    </citation>
    <scope>NUCLEOTIDE SEQUENCE [LARGE SCALE GENOMIC DNA]</scope>
    <source>
        <strain evidence="3 4">DSM 27467</strain>
    </source>
</reference>
<dbReference type="KEGG" id="drg:H9K76_14645"/>
<name>A0A7G9RJR3_9BURK</name>
<dbReference type="Pfam" id="PF03401">
    <property type="entry name" value="TctC"/>
    <property type="match status" value="1"/>
</dbReference>
<organism evidence="3 4">
    <name type="scientific">Diaphorobacter ruginosibacter</name>
    <dbReference type="NCBI Taxonomy" id="1715720"/>
    <lineage>
        <taxon>Bacteria</taxon>
        <taxon>Pseudomonadati</taxon>
        <taxon>Pseudomonadota</taxon>
        <taxon>Betaproteobacteria</taxon>
        <taxon>Burkholderiales</taxon>
        <taxon>Comamonadaceae</taxon>
        <taxon>Diaphorobacter</taxon>
    </lineage>
</organism>
<dbReference type="PANTHER" id="PTHR42928:SF5">
    <property type="entry name" value="BLR1237 PROTEIN"/>
    <property type="match status" value="1"/>
</dbReference>
<gene>
    <name evidence="3" type="ORF">H9K76_14645</name>
</gene>
<dbReference type="PIRSF" id="PIRSF017082">
    <property type="entry name" value="YflP"/>
    <property type="match status" value="1"/>
</dbReference>
<dbReference type="RefSeq" id="WP_187596111.1">
    <property type="nucleotide sequence ID" value="NZ_CP060714.1"/>
</dbReference>
<dbReference type="PANTHER" id="PTHR42928">
    <property type="entry name" value="TRICARBOXYLATE-BINDING PROTEIN"/>
    <property type="match status" value="1"/>
</dbReference>
<protein>
    <submittedName>
        <fullName evidence="3">Tripartite tricarboxylate transporter substrate binding protein</fullName>
    </submittedName>
</protein>
<comment type="similarity">
    <text evidence="1">Belongs to the UPF0065 (bug) family.</text>
</comment>
<sequence length="328" mass="34505">MPTTRELRRSPNLTRCVAALLIAVGAQAAAQTFPSKPVTIVVPYPPGGTADLLARAVGVKLGERLGQPVIVENKAGAGTAIGTRYVADVTPDGYTLLLGTVSSHAINPAMTKVGYDPVRDFVPVAPLASIPFVLVANPASPYNTLADVISAAQAAPGTISYASAGPGTSNHLAGEMFATAAKVKLLHVPYRGSAPALADVLAGHVPIMFDLQSTSVPNIRQNKLKPLAVTSSHRSALLPNVPTVAESGLKDYEVSAWFALFAPAKTPEVAQQRLGKELSAVMQTPEIKQRLHDMGADPDERSNAQFKSYVQQEARKYEVVIKTAGLSQ</sequence>
<dbReference type="SUPFAM" id="SSF53850">
    <property type="entry name" value="Periplasmic binding protein-like II"/>
    <property type="match status" value="1"/>
</dbReference>
<dbReference type="InterPro" id="IPR005064">
    <property type="entry name" value="BUG"/>
</dbReference>
<dbReference type="AlphaFoldDB" id="A0A7G9RJR3"/>
<keyword evidence="2" id="KW-0732">Signal</keyword>
<keyword evidence="4" id="KW-1185">Reference proteome</keyword>
<evidence type="ECO:0000256" key="1">
    <source>
        <dbReference type="ARBA" id="ARBA00006987"/>
    </source>
</evidence>
<feature type="chain" id="PRO_5028889995" evidence="2">
    <location>
        <begin position="29"/>
        <end position="328"/>
    </location>
</feature>
<proteinExistence type="inferred from homology"/>
<dbReference type="Gene3D" id="3.40.190.150">
    <property type="entry name" value="Bordetella uptake gene, domain 1"/>
    <property type="match status" value="1"/>
</dbReference>
<dbReference type="EMBL" id="CP060714">
    <property type="protein sequence ID" value="QNN55838.1"/>
    <property type="molecule type" value="Genomic_DNA"/>
</dbReference>
<dbReference type="Proteomes" id="UP000515811">
    <property type="component" value="Chromosome"/>
</dbReference>
<dbReference type="Gene3D" id="3.40.190.10">
    <property type="entry name" value="Periplasmic binding protein-like II"/>
    <property type="match status" value="1"/>
</dbReference>